<keyword evidence="2" id="KW-1185">Reference proteome</keyword>
<proteinExistence type="predicted"/>
<reference evidence="2" key="1">
    <citation type="journal article" date="2023" name="Proc. Natl. Acad. Sci. U.S.A.">
        <title>Genomic and structural basis for evolution of tropane alkaloid biosynthesis.</title>
        <authorList>
            <person name="Wanga Y.-J."/>
            <person name="Taina T."/>
            <person name="Yua J.-Y."/>
            <person name="Lia J."/>
            <person name="Xua B."/>
            <person name="Chenc J."/>
            <person name="D'Auriad J.C."/>
            <person name="Huanga J.-P."/>
            <person name="Huanga S.-X."/>
        </authorList>
    </citation>
    <scope>NUCLEOTIDE SEQUENCE [LARGE SCALE GENOMIC DNA]</scope>
    <source>
        <strain evidence="2">cv. KIB-2019</strain>
    </source>
</reference>
<evidence type="ECO:0000313" key="1">
    <source>
        <dbReference type="EMBL" id="KAJ8560272.1"/>
    </source>
</evidence>
<organism evidence="1 2">
    <name type="scientific">Anisodus acutangulus</name>
    <dbReference type="NCBI Taxonomy" id="402998"/>
    <lineage>
        <taxon>Eukaryota</taxon>
        <taxon>Viridiplantae</taxon>
        <taxon>Streptophyta</taxon>
        <taxon>Embryophyta</taxon>
        <taxon>Tracheophyta</taxon>
        <taxon>Spermatophyta</taxon>
        <taxon>Magnoliopsida</taxon>
        <taxon>eudicotyledons</taxon>
        <taxon>Gunneridae</taxon>
        <taxon>Pentapetalae</taxon>
        <taxon>asterids</taxon>
        <taxon>lamiids</taxon>
        <taxon>Solanales</taxon>
        <taxon>Solanaceae</taxon>
        <taxon>Solanoideae</taxon>
        <taxon>Hyoscyameae</taxon>
        <taxon>Anisodus</taxon>
    </lineage>
</organism>
<protein>
    <submittedName>
        <fullName evidence="1">Uncharacterized protein</fullName>
    </submittedName>
</protein>
<comment type="caution">
    <text evidence="1">The sequence shown here is derived from an EMBL/GenBank/DDBJ whole genome shotgun (WGS) entry which is preliminary data.</text>
</comment>
<accession>A0A9Q1MH34</accession>
<dbReference type="Proteomes" id="UP001152561">
    <property type="component" value="Unassembled WGS sequence"/>
</dbReference>
<name>A0A9Q1MH34_9SOLA</name>
<dbReference type="AlphaFoldDB" id="A0A9Q1MH34"/>
<sequence>MYTVIIVHHKEVMTISGTGFYGINDPNHTGYDLVLLWYITEVWCLSFDPTYMENDLDNADFNSTGSHTTWELLKLDAGSGIVQYNRKYNATSLDFRLLFH</sequence>
<dbReference type="EMBL" id="JAJAGQ010000006">
    <property type="protein sequence ID" value="KAJ8560272.1"/>
    <property type="molecule type" value="Genomic_DNA"/>
</dbReference>
<evidence type="ECO:0000313" key="2">
    <source>
        <dbReference type="Proteomes" id="UP001152561"/>
    </source>
</evidence>
<gene>
    <name evidence="1" type="ORF">K7X08_004330</name>
</gene>